<evidence type="ECO:0000256" key="5">
    <source>
        <dbReference type="ARBA" id="ARBA00022801"/>
    </source>
</evidence>
<evidence type="ECO:0000256" key="2">
    <source>
        <dbReference type="ARBA" id="ARBA00006676"/>
    </source>
</evidence>
<dbReference type="GO" id="GO:0032264">
    <property type="term" value="P:IMP salvage"/>
    <property type="evidence" value="ECO:0007669"/>
    <property type="project" value="UniProtKB-UniPathway"/>
</dbReference>
<dbReference type="GO" id="GO:0046033">
    <property type="term" value="P:AMP metabolic process"/>
    <property type="evidence" value="ECO:0007669"/>
    <property type="project" value="TreeGrafter"/>
</dbReference>
<keyword evidence="5" id="KW-0378">Hydrolase</keyword>
<gene>
    <name evidence="11" type="ORF">PPROV_000977300</name>
</gene>
<dbReference type="GO" id="GO:0005829">
    <property type="term" value="C:cytosol"/>
    <property type="evidence" value="ECO:0007669"/>
    <property type="project" value="TreeGrafter"/>
</dbReference>
<dbReference type="AlphaFoldDB" id="A0A830HWA5"/>
<feature type="binding site" evidence="8">
    <location>
        <position position="216"/>
    </location>
    <ligand>
        <name>substrate</name>
    </ligand>
</feature>
<dbReference type="PANTHER" id="PTHR11359:SF0">
    <property type="entry name" value="AMP DEAMINASE"/>
    <property type="match status" value="1"/>
</dbReference>
<keyword evidence="4 9" id="KW-0479">Metal-binding</keyword>
<evidence type="ECO:0000256" key="10">
    <source>
        <dbReference type="SAM" id="MobiDB-lite"/>
    </source>
</evidence>
<feature type="compositionally biased region" description="Acidic residues" evidence="10">
    <location>
        <begin position="437"/>
        <end position="458"/>
    </location>
</feature>
<evidence type="ECO:0000256" key="6">
    <source>
        <dbReference type="ARBA" id="ARBA00022833"/>
    </source>
</evidence>
<feature type="binding site" evidence="9">
    <location>
        <position position="213"/>
    </location>
    <ligand>
        <name>Zn(2+)</name>
        <dbReference type="ChEBI" id="CHEBI:29105"/>
        <note>catalytic</note>
    </ligand>
</feature>
<keyword evidence="12" id="KW-1185">Reference proteome</keyword>
<feature type="binding site" evidence="8">
    <location>
        <begin position="291"/>
        <end position="294"/>
    </location>
    <ligand>
        <name>substrate</name>
    </ligand>
</feature>
<keyword evidence="6 9" id="KW-0862">Zinc</keyword>
<evidence type="ECO:0000256" key="4">
    <source>
        <dbReference type="ARBA" id="ARBA00022723"/>
    </source>
</evidence>
<dbReference type="GO" id="GO:0003876">
    <property type="term" value="F:AMP deaminase activity"/>
    <property type="evidence" value="ECO:0007669"/>
    <property type="project" value="UniProtKB-EC"/>
</dbReference>
<organism evidence="11 12">
    <name type="scientific">Pycnococcus provasolii</name>
    <dbReference type="NCBI Taxonomy" id="41880"/>
    <lineage>
        <taxon>Eukaryota</taxon>
        <taxon>Viridiplantae</taxon>
        <taxon>Chlorophyta</taxon>
        <taxon>Pseudoscourfieldiophyceae</taxon>
        <taxon>Pseudoscourfieldiales</taxon>
        <taxon>Pycnococcaceae</taxon>
        <taxon>Pycnococcus</taxon>
    </lineage>
</organism>
<dbReference type="SUPFAM" id="SSF51556">
    <property type="entry name" value="Metallo-dependent hydrolases"/>
    <property type="match status" value="1"/>
</dbReference>
<dbReference type="FunFam" id="3.20.20.140:FF:000035">
    <property type="entry name" value="Probable amp deaminase"/>
    <property type="match status" value="1"/>
</dbReference>
<dbReference type="InterPro" id="IPR032466">
    <property type="entry name" value="Metal_Hydrolase"/>
</dbReference>
<feature type="binding site" evidence="9">
    <location>
        <position position="290"/>
    </location>
    <ligand>
        <name>Zn(2+)</name>
        <dbReference type="ChEBI" id="CHEBI:29105"/>
        <note>catalytic</note>
    </ligand>
</feature>
<dbReference type="EC" id="3.5.4.6" evidence="3"/>
<proteinExistence type="inferred from homology"/>
<evidence type="ECO:0000256" key="8">
    <source>
        <dbReference type="PIRSR" id="PIRSR606329-2"/>
    </source>
</evidence>
<dbReference type="EMBL" id="BNJQ01000032">
    <property type="protein sequence ID" value="GHP11043.1"/>
    <property type="molecule type" value="Genomic_DNA"/>
</dbReference>
<feature type="region of interest" description="Disordered" evidence="10">
    <location>
        <begin position="399"/>
        <end position="472"/>
    </location>
</feature>
<name>A0A830HWA5_9CHLO</name>
<reference evidence="11" key="1">
    <citation type="submission" date="2020-10" db="EMBL/GenBank/DDBJ databases">
        <title>Unveiling of a novel bifunctional photoreceptor, Dualchrome1, isolated from a cosmopolitan green alga.</title>
        <authorList>
            <person name="Suzuki S."/>
            <person name="Kawachi M."/>
        </authorList>
    </citation>
    <scope>NUCLEOTIDE SEQUENCE</scope>
    <source>
        <strain evidence="11">NIES 2893</strain>
    </source>
</reference>
<evidence type="ECO:0000313" key="11">
    <source>
        <dbReference type="EMBL" id="GHP11043.1"/>
    </source>
</evidence>
<accession>A0A830HWA5</accession>
<dbReference type="InterPro" id="IPR006329">
    <property type="entry name" value="AMPD"/>
</dbReference>
<dbReference type="InterPro" id="IPR006650">
    <property type="entry name" value="A/AMP_deam_AS"/>
</dbReference>
<feature type="active site" description="Proton acceptor" evidence="7">
    <location>
        <position position="235"/>
    </location>
</feature>
<dbReference type="OrthoDB" id="1723809at2759"/>
<evidence type="ECO:0000256" key="9">
    <source>
        <dbReference type="PIRSR" id="PIRSR606329-3"/>
    </source>
</evidence>
<comment type="pathway">
    <text evidence="1">Purine metabolism; IMP biosynthesis via salvage pathway; IMP from AMP: step 1/1.</text>
</comment>
<comment type="cofactor">
    <cofactor evidence="9">
        <name>Zn(2+)</name>
        <dbReference type="ChEBI" id="CHEBI:29105"/>
    </cofactor>
    <text evidence="9">Binds 1 zinc ion per subunit.</text>
</comment>
<feature type="binding site" evidence="8">
    <location>
        <begin position="16"/>
        <end position="21"/>
    </location>
    <ligand>
        <name>substrate</name>
    </ligand>
</feature>
<comment type="similarity">
    <text evidence="2">Belongs to the metallo-dependent hydrolases superfamily. Adenosine and AMP deaminases family.</text>
</comment>
<evidence type="ECO:0000256" key="1">
    <source>
        <dbReference type="ARBA" id="ARBA00004955"/>
    </source>
</evidence>
<evidence type="ECO:0000256" key="7">
    <source>
        <dbReference type="PIRSR" id="PIRSR606329-1"/>
    </source>
</evidence>
<dbReference type="Proteomes" id="UP000660262">
    <property type="component" value="Unassembled WGS sequence"/>
</dbReference>
<dbReference type="GO" id="GO:0046872">
    <property type="term" value="F:metal ion binding"/>
    <property type="evidence" value="ECO:0007669"/>
    <property type="project" value="UniProtKB-KW"/>
</dbReference>
<dbReference type="Gene3D" id="3.20.20.140">
    <property type="entry name" value="Metal-dependent hydrolases"/>
    <property type="match status" value="1"/>
</dbReference>
<protein>
    <recommendedName>
        <fullName evidence="3">AMP deaminase</fullName>
        <ecNumber evidence="3">3.5.4.6</ecNumber>
    </recommendedName>
</protein>
<dbReference type="Gene3D" id="4.10.800.20">
    <property type="match status" value="1"/>
</dbReference>
<dbReference type="UniPathway" id="UPA00591">
    <property type="reaction ID" value="UER00663"/>
</dbReference>
<dbReference type="Pfam" id="PF19326">
    <property type="entry name" value="AMP_deaminase"/>
    <property type="match status" value="1"/>
</dbReference>
<sequence>MLDMHADKNTFHRFDKFNLKYNPCGQSRLREIFLKHDNYQRGRYMAEVTREVFDDLQFSKYQHAEYRISIYGRKPSEWDSLSSWVVEHKLYSDNVMWMIQIPRLYNIYREQGLLDSFGQMIDNIFRPLFEVSVDPKSHRNLHMFLRQVTAFDIVDDESKPERRPTKNMRTPEDWDEEINPPYSYYAYYVYANLMVLNRLRESKGLSTFDFRPHAGEAGDVDHLAATFLCAHNISHGINLRKSPGLQYLYYLSQIGLALSPLSNNSLFLDYSKNPFPVFFSRGLNVSISTDDPLQIHMTKEPLVEEYSIAAQVWKLTSCDLSEVARNSVLQSGFPDACKAHWISNSYFMPGPIGNDIYKTNVPKIRISFRQETLDGEHEVIRLGVNAHIARHAPKLTAAPIAAYPSPGPGDDGDDSGDVTSGSMVDEEEQGGVIDGQQETEEETEEDVEEEVYGMDDVNDVGASPEASNNNNS</sequence>
<comment type="caution">
    <text evidence="11">The sequence shown here is derived from an EMBL/GenBank/DDBJ whole genome shotgun (WGS) entry which is preliminary data.</text>
</comment>
<evidence type="ECO:0000313" key="12">
    <source>
        <dbReference type="Proteomes" id="UP000660262"/>
    </source>
</evidence>
<evidence type="ECO:0000256" key="3">
    <source>
        <dbReference type="ARBA" id="ARBA00012775"/>
    </source>
</evidence>
<dbReference type="PROSITE" id="PS00485">
    <property type="entry name" value="A_DEAMINASE"/>
    <property type="match status" value="1"/>
</dbReference>
<dbReference type="PANTHER" id="PTHR11359">
    <property type="entry name" value="AMP DEAMINASE"/>
    <property type="match status" value="1"/>
</dbReference>